<feature type="domain" description="TGF-beta family profile" evidence="10">
    <location>
        <begin position="237"/>
        <end position="371"/>
    </location>
</feature>
<dbReference type="GO" id="GO:0008083">
    <property type="term" value="F:growth factor activity"/>
    <property type="evidence" value="ECO:0007669"/>
    <property type="project" value="UniProtKB-KW"/>
</dbReference>
<organism evidence="11 12">
    <name type="scientific">Dufourea novaeangliae</name>
    <name type="common">Sweat bee</name>
    <dbReference type="NCBI Taxonomy" id="178035"/>
    <lineage>
        <taxon>Eukaryota</taxon>
        <taxon>Metazoa</taxon>
        <taxon>Ecdysozoa</taxon>
        <taxon>Arthropoda</taxon>
        <taxon>Hexapoda</taxon>
        <taxon>Insecta</taxon>
        <taxon>Pterygota</taxon>
        <taxon>Neoptera</taxon>
        <taxon>Endopterygota</taxon>
        <taxon>Hymenoptera</taxon>
        <taxon>Apocrita</taxon>
        <taxon>Aculeata</taxon>
        <taxon>Apoidea</taxon>
        <taxon>Anthophila</taxon>
        <taxon>Halictidae</taxon>
        <taxon>Rophitinae</taxon>
        <taxon>Dufourea</taxon>
    </lineage>
</organism>
<evidence type="ECO:0000313" key="12">
    <source>
        <dbReference type="Proteomes" id="UP000076502"/>
    </source>
</evidence>
<dbReference type="InterPro" id="IPR017948">
    <property type="entry name" value="TGFb_CS"/>
</dbReference>
<evidence type="ECO:0000313" key="11">
    <source>
        <dbReference type="EMBL" id="KZC11909.1"/>
    </source>
</evidence>
<dbReference type="GO" id="GO:0005125">
    <property type="term" value="F:cytokine activity"/>
    <property type="evidence" value="ECO:0007669"/>
    <property type="project" value="UniProtKB-KW"/>
</dbReference>
<sequence length="371" mass="42818">MEQNLLNILELPERPKRIARRALLVKRSAPKFLLNIYKNILLNDNNKLIIGQYEDTEKFNLNGHDINIIDQSDFIMTFGAHNPHSGNASKTNRGKRIWFDVSEVPYGEHIIAAELRLFQSLEKGFEYNRTYTIALYRVARTNNGGRMKHYINSANTTTGKEGWIILNISRALEYWVKHPKENRGLFLAVHHADYTGHILRPDDIGVVGVSGIPDKQPFMVGFFKSPDNRGKREILRRRKRDRPKKFDFSSMNVQNNPYTSRGVYKKINPCNMKTLYISFKDLQWQDWIIAPEGYDAFYCSGECNFPLNIHMNATNHAIVQTLVHLMKPKEIPKPCCAPTKLSPISVLYFLDDSNVVLKKYKNMVINSCGCH</sequence>
<dbReference type="Pfam" id="PF00019">
    <property type="entry name" value="TGF_beta"/>
    <property type="match status" value="1"/>
</dbReference>
<comment type="similarity">
    <text evidence="2 9">Belongs to the TGF-beta family.</text>
</comment>
<keyword evidence="3" id="KW-0202">Cytokine</keyword>
<dbReference type="STRING" id="178035.A0A154PJ77"/>
<keyword evidence="8" id="KW-0325">Glycoprotein</keyword>
<evidence type="ECO:0000256" key="6">
    <source>
        <dbReference type="ARBA" id="ARBA00023030"/>
    </source>
</evidence>
<keyword evidence="6 9" id="KW-0339">Growth factor</keyword>
<accession>A0A154PJ77</accession>
<dbReference type="InterPro" id="IPR029034">
    <property type="entry name" value="Cystine-knot_cytokine"/>
</dbReference>
<dbReference type="SUPFAM" id="SSF57501">
    <property type="entry name" value="Cystine-knot cytokines"/>
    <property type="match status" value="1"/>
</dbReference>
<dbReference type="OrthoDB" id="5987191at2759"/>
<dbReference type="SMART" id="SM00204">
    <property type="entry name" value="TGFB"/>
    <property type="match status" value="1"/>
</dbReference>
<evidence type="ECO:0000256" key="4">
    <source>
        <dbReference type="ARBA" id="ARBA00022525"/>
    </source>
</evidence>
<dbReference type="GO" id="GO:0032502">
    <property type="term" value="P:developmental process"/>
    <property type="evidence" value="ECO:0007669"/>
    <property type="project" value="UniProtKB-ARBA"/>
</dbReference>
<dbReference type="PROSITE" id="PS51362">
    <property type="entry name" value="TGF_BETA_2"/>
    <property type="match status" value="1"/>
</dbReference>
<evidence type="ECO:0000256" key="1">
    <source>
        <dbReference type="ARBA" id="ARBA00004613"/>
    </source>
</evidence>
<dbReference type="AlphaFoldDB" id="A0A154PJ77"/>
<dbReference type="FunFam" id="2.10.90.10:FF:000003">
    <property type="entry name" value="Bone morphogenetic protein 5"/>
    <property type="match status" value="1"/>
</dbReference>
<keyword evidence="4" id="KW-0964">Secreted</keyword>
<dbReference type="PANTHER" id="PTHR11848">
    <property type="entry name" value="TGF-BETA FAMILY"/>
    <property type="match status" value="1"/>
</dbReference>
<gene>
    <name evidence="11" type="ORF">WN55_03413</name>
</gene>
<dbReference type="InterPro" id="IPR001839">
    <property type="entry name" value="TGF-b_C"/>
</dbReference>
<comment type="subcellular location">
    <subcellularLocation>
        <location evidence="1">Secreted</location>
    </subcellularLocation>
</comment>
<evidence type="ECO:0000256" key="9">
    <source>
        <dbReference type="RuleBase" id="RU000354"/>
    </source>
</evidence>
<proteinExistence type="inferred from homology"/>
<keyword evidence="5" id="KW-0732">Signal</keyword>
<evidence type="ECO:0000256" key="3">
    <source>
        <dbReference type="ARBA" id="ARBA00022514"/>
    </source>
</evidence>
<reference evidence="11 12" key="1">
    <citation type="submission" date="2015-07" db="EMBL/GenBank/DDBJ databases">
        <title>The genome of Dufourea novaeangliae.</title>
        <authorList>
            <person name="Pan H."/>
            <person name="Kapheim K."/>
        </authorList>
    </citation>
    <scope>NUCLEOTIDE SEQUENCE [LARGE SCALE GENOMIC DNA]</scope>
    <source>
        <strain evidence="11">0120121106</strain>
        <tissue evidence="11">Whole body</tissue>
    </source>
</reference>
<protein>
    <submittedName>
        <fullName evidence="11">Protein 60A</fullName>
    </submittedName>
</protein>
<dbReference type="InterPro" id="IPR001111">
    <property type="entry name" value="TGF-b_propeptide"/>
</dbReference>
<evidence type="ECO:0000256" key="2">
    <source>
        <dbReference type="ARBA" id="ARBA00006656"/>
    </source>
</evidence>
<dbReference type="InterPro" id="IPR015615">
    <property type="entry name" value="TGF-beta-rel"/>
</dbReference>
<keyword evidence="7" id="KW-1015">Disulfide bond</keyword>
<dbReference type="CDD" id="cd13761">
    <property type="entry name" value="TGF_beta_BMP5_like"/>
    <property type="match status" value="1"/>
</dbReference>
<evidence type="ECO:0000256" key="5">
    <source>
        <dbReference type="ARBA" id="ARBA00022729"/>
    </source>
</evidence>
<dbReference type="PANTHER" id="PTHR11848:SF310">
    <property type="entry name" value="PROTEIN 60A-RELATED"/>
    <property type="match status" value="1"/>
</dbReference>
<dbReference type="PROSITE" id="PS00250">
    <property type="entry name" value="TGF_BETA_1"/>
    <property type="match status" value="1"/>
</dbReference>
<dbReference type="Gene3D" id="2.10.90.10">
    <property type="entry name" value="Cystine-knot cytokines"/>
    <property type="match status" value="1"/>
</dbReference>
<evidence type="ECO:0000256" key="8">
    <source>
        <dbReference type="ARBA" id="ARBA00023180"/>
    </source>
</evidence>
<dbReference type="Proteomes" id="UP000076502">
    <property type="component" value="Unassembled WGS sequence"/>
</dbReference>
<dbReference type="EMBL" id="KQ434936">
    <property type="protein sequence ID" value="KZC11909.1"/>
    <property type="molecule type" value="Genomic_DNA"/>
</dbReference>
<evidence type="ECO:0000256" key="7">
    <source>
        <dbReference type="ARBA" id="ARBA00023157"/>
    </source>
</evidence>
<dbReference type="GO" id="GO:0005615">
    <property type="term" value="C:extracellular space"/>
    <property type="evidence" value="ECO:0007669"/>
    <property type="project" value="UniProtKB-KW"/>
</dbReference>
<evidence type="ECO:0000259" key="10">
    <source>
        <dbReference type="PROSITE" id="PS51362"/>
    </source>
</evidence>
<name>A0A154PJ77_DUFNO</name>
<dbReference type="Gene3D" id="2.60.120.970">
    <property type="match status" value="1"/>
</dbReference>
<dbReference type="Pfam" id="PF00688">
    <property type="entry name" value="TGFb_propeptide"/>
    <property type="match status" value="1"/>
</dbReference>
<keyword evidence="12" id="KW-1185">Reference proteome</keyword>